<keyword evidence="2" id="KW-1185">Reference proteome</keyword>
<evidence type="ECO:0000313" key="1">
    <source>
        <dbReference type="EMBL" id="KAK0732258.1"/>
    </source>
</evidence>
<name>A0AA40EEE6_9PEZI</name>
<organism evidence="1 2">
    <name type="scientific">Lasiosphaeris hirsuta</name>
    <dbReference type="NCBI Taxonomy" id="260670"/>
    <lineage>
        <taxon>Eukaryota</taxon>
        <taxon>Fungi</taxon>
        <taxon>Dikarya</taxon>
        <taxon>Ascomycota</taxon>
        <taxon>Pezizomycotina</taxon>
        <taxon>Sordariomycetes</taxon>
        <taxon>Sordariomycetidae</taxon>
        <taxon>Sordariales</taxon>
        <taxon>Lasiosphaeriaceae</taxon>
        <taxon>Lasiosphaeris</taxon>
    </lineage>
</organism>
<comment type="caution">
    <text evidence="1">The sequence shown here is derived from an EMBL/GenBank/DDBJ whole genome shotgun (WGS) entry which is preliminary data.</text>
</comment>
<evidence type="ECO:0000313" key="2">
    <source>
        <dbReference type="Proteomes" id="UP001172102"/>
    </source>
</evidence>
<sequence length="111" mass="12139">MGIKAPLLCTWDAELPGLAREVHPGSPEALSSPLVWSGGALTGNADVHFYLNEEQQSEIANALRQFKVRSCAKRGGNSILASSWTVYNELARTQPDLIHTHSPAQTRHFDT</sequence>
<dbReference type="EMBL" id="JAUKUA010000001">
    <property type="protein sequence ID" value="KAK0732258.1"/>
    <property type="molecule type" value="Genomic_DNA"/>
</dbReference>
<reference evidence="1" key="1">
    <citation type="submission" date="2023-06" db="EMBL/GenBank/DDBJ databases">
        <title>Genome-scale phylogeny and comparative genomics of the fungal order Sordariales.</title>
        <authorList>
            <consortium name="Lawrence Berkeley National Laboratory"/>
            <person name="Hensen N."/>
            <person name="Bonometti L."/>
            <person name="Westerberg I."/>
            <person name="Brannstrom I.O."/>
            <person name="Guillou S."/>
            <person name="Cros-Aarteil S."/>
            <person name="Calhoun S."/>
            <person name="Haridas S."/>
            <person name="Kuo A."/>
            <person name="Mondo S."/>
            <person name="Pangilinan J."/>
            <person name="Riley R."/>
            <person name="Labutti K."/>
            <person name="Andreopoulos B."/>
            <person name="Lipzen A."/>
            <person name="Chen C."/>
            <person name="Yanf M."/>
            <person name="Daum C."/>
            <person name="Ng V."/>
            <person name="Clum A."/>
            <person name="Steindorff A."/>
            <person name="Ohm R."/>
            <person name="Martin F."/>
            <person name="Silar P."/>
            <person name="Natvig D."/>
            <person name="Lalanne C."/>
            <person name="Gautier V."/>
            <person name="Ament-Velasquez S.L."/>
            <person name="Kruys A."/>
            <person name="Hutchinson M.I."/>
            <person name="Powell A.J."/>
            <person name="Barry K."/>
            <person name="Miller A.N."/>
            <person name="Grigoriev I.V."/>
            <person name="Debuchy R."/>
            <person name="Gladieux P."/>
            <person name="Thoren M.H."/>
            <person name="Johannesson H."/>
        </authorList>
    </citation>
    <scope>NUCLEOTIDE SEQUENCE</scope>
    <source>
        <strain evidence="1">SMH4607-1</strain>
    </source>
</reference>
<dbReference type="AlphaFoldDB" id="A0AA40EEE6"/>
<proteinExistence type="predicted"/>
<accession>A0AA40EEE6</accession>
<gene>
    <name evidence="1" type="ORF">B0H67DRAFT_640551</name>
</gene>
<dbReference type="Proteomes" id="UP001172102">
    <property type="component" value="Unassembled WGS sequence"/>
</dbReference>
<protein>
    <submittedName>
        <fullName evidence="1">Uncharacterized protein</fullName>
    </submittedName>
</protein>